<evidence type="ECO:0000313" key="1">
    <source>
        <dbReference type="EMBL" id="NII07109.1"/>
    </source>
</evidence>
<organism evidence="1 2">
    <name type="scientific">Luteibacter anthropi</name>
    <dbReference type="NCBI Taxonomy" id="564369"/>
    <lineage>
        <taxon>Bacteria</taxon>
        <taxon>Pseudomonadati</taxon>
        <taxon>Pseudomonadota</taxon>
        <taxon>Gammaproteobacteria</taxon>
        <taxon>Lysobacterales</taxon>
        <taxon>Rhodanobacteraceae</taxon>
        <taxon>Luteibacter</taxon>
    </lineage>
</organism>
<dbReference type="Proteomes" id="UP000490980">
    <property type="component" value="Unassembled WGS sequence"/>
</dbReference>
<evidence type="ECO:0000313" key="2">
    <source>
        <dbReference type="Proteomes" id="UP000490980"/>
    </source>
</evidence>
<dbReference type="EMBL" id="JAARLZ010000006">
    <property type="protein sequence ID" value="NII07109.1"/>
    <property type="molecule type" value="Genomic_DNA"/>
</dbReference>
<comment type="caution">
    <text evidence="1">The sequence shown here is derived from an EMBL/GenBank/DDBJ whole genome shotgun (WGS) entry which is preliminary data.</text>
</comment>
<protein>
    <submittedName>
        <fullName evidence="1">Uncharacterized protein</fullName>
    </submittedName>
</protein>
<sequence length="108" mass="11776">MTTPVDVSHRQLERLHDDTRGLVDAFRDADFEEAAFRGHLVCLHARDMGLDDLQGIAARLVEALSGWRESEVPRGRLLAAALMIEDVSRAMHQAVVAAVGGDESEASP</sequence>
<accession>A0A7X5UAW4</accession>
<reference evidence="1 2" key="1">
    <citation type="submission" date="2020-03" db="EMBL/GenBank/DDBJ databases">
        <authorList>
            <person name="Lai Q."/>
        </authorList>
    </citation>
    <scope>NUCLEOTIDE SEQUENCE [LARGE SCALE GENOMIC DNA]</scope>
    <source>
        <strain evidence="1 2">CCUG 25036</strain>
    </source>
</reference>
<dbReference type="RefSeq" id="WP_166948717.1">
    <property type="nucleotide sequence ID" value="NZ_CP077072.1"/>
</dbReference>
<name>A0A7X5UAW4_9GAMM</name>
<proteinExistence type="predicted"/>
<gene>
    <name evidence="1" type="ORF">HBF25_11985</name>
</gene>
<keyword evidence="2" id="KW-1185">Reference proteome</keyword>
<dbReference type="AlphaFoldDB" id="A0A7X5UAW4"/>